<proteinExistence type="predicted"/>
<evidence type="ECO:0000313" key="1">
    <source>
        <dbReference type="EMBL" id="QJA95201.1"/>
    </source>
</evidence>
<protein>
    <submittedName>
        <fullName evidence="1">Uncharacterized protein</fullName>
    </submittedName>
</protein>
<gene>
    <name evidence="1" type="ORF">MM415B05550_0007</name>
</gene>
<dbReference type="AlphaFoldDB" id="A0A6M3LQ90"/>
<dbReference type="EMBL" id="MT143294">
    <property type="protein sequence ID" value="QJA95201.1"/>
    <property type="molecule type" value="Genomic_DNA"/>
</dbReference>
<name>A0A6M3LQ90_9ZZZZ</name>
<accession>A0A6M3LQ90</accession>
<sequence>MTGLTPSTKRLAVMGIIVLGAGALWFKQTEIASACVTGLILILREEVSRSVKWDKANGDSNV</sequence>
<organism evidence="1">
    <name type="scientific">viral metagenome</name>
    <dbReference type="NCBI Taxonomy" id="1070528"/>
    <lineage>
        <taxon>unclassified sequences</taxon>
        <taxon>metagenomes</taxon>
        <taxon>organismal metagenomes</taxon>
    </lineage>
</organism>
<reference evidence="1" key="1">
    <citation type="submission" date="2020-03" db="EMBL/GenBank/DDBJ databases">
        <title>The deep terrestrial virosphere.</title>
        <authorList>
            <person name="Holmfeldt K."/>
            <person name="Nilsson E."/>
            <person name="Simone D."/>
            <person name="Lopez-Fernandez M."/>
            <person name="Wu X."/>
            <person name="de Brujin I."/>
            <person name="Lundin D."/>
            <person name="Andersson A."/>
            <person name="Bertilsson S."/>
            <person name="Dopson M."/>
        </authorList>
    </citation>
    <scope>NUCLEOTIDE SEQUENCE</scope>
    <source>
        <strain evidence="1">MM415B05550</strain>
    </source>
</reference>